<evidence type="ECO:0000313" key="2">
    <source>
        <dbReference type="Proteomes" id="UP000308600"/>
    </source>
</evidence>
<sequence length="128" mass="14714">MFLVLFQPTLSELCTVHTWRALGRIRKTRHKGILAIACSCSCCVPSRRPFEELAPDGQCTQTRRALQSLNQTVKKSIEFHYYFMGNGGRCWDSTGFCFRGSDPLLQRNPCYLLYQEWSSALKRTALRS</sequence>
<dbReference type="Proteomes" id="UP000308600">
    <property type="component" value="Unassembled WGS sequence"/>
</dbReference>
<accession>A0ACD3AJS8</accession>
<keyword evidence="2" id="KW-1185">Reference proteome</keyword>
<gene>
    <name evidence="1" type="ORF">BDN72DRAFT_175421</name>
</gene>
<name>A0ACD3AJS8_9AGAR</name>
<proteinExistence type="predicted"/>
<evidence type="ECO:0000313" key="1">
    <source>
        <dbReference type="EMBL" id="TFK65889.1"/>
    </source>
</evidence>
<protein>
    <submittedName>
        <fullName evidence="1">Uncharacterized protein</fullName>
    </submittedName>
</protein>
<dbReference type="EMBL" id="ML208422">
    <property type="protein sequence ID" value="TFK65889.1"/>
    <property type="molecule type" value="Genomic_DNA"/>
</dbReference>
<organism evidence="1 2">
    <name type="scientific">Pluteus cervinus</name>
    <dbReference type="NCBI Taxonomy" id="181527"/>
    <lineage>
        <taxon>Eukaryota</taxon>
        <taxon>Fungi</taxon>
        <taxon>Dikarya</taxon>
        <taxon>Basidiomycota</taxon>
        <taxon>Agaricomycotina</taxon>
        <taxon>Agaricomycetes</taxon>
        <taxon>Agaricomycetidae</taxon>
        <taxon>Agaricales</taxon>
        <taxon>Pluteineae</taxon>
        <taxon>Pluteaceae</taxon>
        <taxon>Pluteus</taxon>
    </lineage>
</organism>
<reference evidence="1 2" key="1">
    <citation type="journal article" date="2019" name="Nat. Ecol. Evol.">
        <title>Megaphylogeny resolves global patterns of mushroom evolution.</title>
        <authorList>
            <person name="Varga T."/>
            <person name="Krizsan K."/>
            <person name="Foldi C."/>
            <person name="Dima B."/>
            <person name="Sanchez-Garcia M."/>
            <person name="Sanchez-Ramirez S."/>
            <person name="Szollosi G.J."/>
            <person name="Szarkandi J.G."/>
            <person name="Papp V."/>
            <person name="Albert L."/>
            <person name="Andreopoulos W."/>
            <person name="Angelini C."/>
            <person name="Antonin V."/>
            <person name="Barry K.W."/>
            <person name="Bougher N.L."/>
            <person name="Buchanan P."/>
            <person name="Buyck B."/>
            <person name="Bense V."/>
            <person name="Catcheside P."/>
            <person name="Chovatia M."/>
            <person name="Cooper J."/>
            <person name="Damon W."/>
            <person name="Desjardin D."/>
            <person name="Finy P."/>
            <person name="Geml J."/>
            <person name="Haridas S."/>
            <person name="Hughes K."/>
            <person name="Justo A."/>
            <person name="Karasinski D."/>
            <person name="Kautmanova I."/>
            <person name="Kiss B."/>
            <person name="Kocsube S."/>
            <person name="Kotiranta H."/>
            <person name="LaButti K.M."/>
            <person name="Lechner B.E."/>
            <person name="Liimatainen K."/>
            <person name="Lipzen A."/>
            <person name="Lukacs Z."/>
            <person name="Mihaltcheva S."/>
            <person name="Morgado L.N."/>
            <person name="Niskanen T."/>
            <person name="Noordeloos M.E."/>
            <person name="Ohm R.A."/>
            <person name="Ortiz-Santana B."/>
            <person name="Ovrebo C."/>
            <person name="Racz N."/>
            <person name="Riley R."/>
            <person name="Savchenko A."/>
            <person name="Shiryaev A."/>
            <person name="Soop K."/>
            <person name="Spirin V."/>
            <person name="Szebenyi C."/>
            <person name="Tomsovsky M."/>
            <person name="Tulloss R.E."/>
            <person name="Uehling J."/>
            <person name="Grigoriev I.V."/>
            <person name="Vagvolgyi C."/>
            <person name="Papp T."/>
            <person name="Martin F.M."/>
            <person name="Miettinen O."/>
            <person name="Hibbett D.S."/>
            <person name="Nagy L.G."/>
        </authorList>
    </citation>
    <scope>NUCLEOTIDE SEQUENCE [LARGE SCALE GENOMIC DNA]</scope>
    <source>
        <strain evidence="1 2">NL-1719</strain>
    </source>
</reference>